<name>A0A2G5UXJ9_9PELO</name>
<evidence type="ECO:0000313" key="3">
    <source>
        <dbReference type="Proteomes" id="UP000230233"/>
    </source>
</evidence>
<evidence type="ECO:0000256" key="1">
    <source>
        <dbReference type="SAM" id="MobiDB-lite"/>
    </source>
</evidence>
<comment type="caution">
    <text evidence="2">The sequence shown here is derived from an EMBL/GenBank/DDBJ whole genome shotgun (WGS) entry which is preliminary data.</text>
</comment>
<protein>
    <submittedName>
        <fullName evidence="2">Uncharacterized protein</fullName>
    </submittedName>
</protein>
<organism evidence="2 3">
    <name type="scientific">Caenorhabditis nigoni</name>
    <dbReference type="NCBI Taxonomy" id="1611254"/>
    <lineage>
        <taxon>Eukaryota</taxon>
        <taxon>Metazoa</taxon>
        <taxon>Ecdysozoa</taxon>
        <taxon>Nematoda</taxon>
        <taxon>Chromadorea</taxon>
        <taxon>Rhabditida</taxon>
        <taxon>Rhabditina</taxon>
        <taxon>Rhabditomorpha</taxon>
        <taxon>Rhabditoidea</taxon>
        <taxon>Rhabditidae</taxon>
        <taxon>Peloderinae</taxon>
        <taxon>Caenorhabditis</taxon>
    </lineage>
</organism>
<evidence type="ECO:0000313" key="2">
    <source>
        <dbReference type="EMBL" id="PIC44239.1"/>
    </source>
</evidence>
<dbReference type="AlphaFoldDB" id="A0A2G5UXJ9"/>
<proteinExistence type="predicted"/>
<dbReference type="EMBL" id="PDUG01000002">
    <property type="protein sequence ID" value="PIC44239.1"/>
    <property type="molecule type" value="Genomic_DNA"/>
</dbReference>
<reference evidence="3" key="1">
    <citation type="submission" date="2017-10" db="EMBL/GenBank/DDBJ databases">
        <title>Rapid genome shrinkage in a self-fertile nematode reveals novel sperm competition proteins.</title>
        <authorList>
            <person name="Yin D."/>
            <person name="Schwarz E.M."/>
            <person name="Thomas C.G."/>
            <person name="Felde R.L."/>
            <person name="Korf I.F."/>
            <person name="Cutter A.D."/>
            <person name="Schartner C.M."/>
            <person name="Ralston E.J."/>
            <person name="Meyer B.J."/>
            <person name="Haag E.S."/>
        </authorList>
    </citation>
    <scope>NUCLEOTIDE SEQUENCE [LARGE SCALE GENOMIC DNA]</scope>
    <source>
        <strain evidence="3">JU1422</strain>
    </source>
</reference>
<keyword evidence="3" id="KW-1185">Reference proteome</keyword>
<dbReference type="Proteomes" id="UP000230233">
    <property type="component" value="Chromosome II"/>
</dbReference>
<accession>A0A2G5UXJ9</accession>
<feature type="compositionally biased region" description="Low complexity" evidence="1">
    <location>
        <begin position="187"/>
        <end position="202"/>
    </location>
</feature>
<feature type="region of interest" description="Disordered" evidence="1">
    <location>
        <begin position="176"/>
        <end position="202"/>
    </location>
</feature>
<gene>
    <name evidence="2" type="primary">Cnig_chr_II.g4675</name>
    <name evidence="2" type="ORF">B9Z55_004675</name>
</gene>
<sequence>MPGRVIVEVKNVGTYYAMWERVDHISDLARRERDCVLALGKNEFHMKYTSFFLKGRKLKLEKSDFRDPERWERELDNMRKHQVAMIATDLFLESKMSVPKHVIVYMPPEDVSHVSKVFERIFETAEKKNRTFKVTFFVGDSDGADFKTTLIGEMEKRDIRIPSWLRKSLLKSLEPAKPITAEEENGSSMESEAPSTSSSSSSTKYNKYGYVYNPNWNEKNGIFSQSFWDAVRPGYTYLVPRKVKPSYWGTFKQTVPIATRRADGSWLLNNYRPDLYEDSD</sequence>